<dbReference type="FunFam" id="2.40.70.10:FF:000002">
    <property type="entry name" value="Vacuolar aspartic proteinase"/>
    <property type="match status" value="1"/>
</dbReference>
<accession>A0A1X7V816</accession>
<dbReference type="Gene3D" id="2.60.40.1960">
    <property type="match status" value="1"/>
</dbReference>
<dbReference type="Proteomes" id="UP000007879">
    <property type="component" value="Unassembled WGS sequence"/>
</dbReference>
<dbReference type="GO" id="GO:0004190">
    <property type="term" value="F:aspartic-type endopeptidase activity"/>
    <property type="evidence" value="ECO:0007669"/>
    <property type="project" value="UniProtKB-KW"/>
</dbReference>
<dbReference type="OrthoDB" id="771136at2759"/>
<evidence type="ECO:0000313" key="13">
    <source>
        <dbReference type="Proteomes" id="UP000007879"/>
    </source>
</evidence>
<feature type="chain" id="PRO_5010864809" description="Peptidase A1 domain-containing protein" evidence="10">
    <location>
        <begin position="19"/>
        <end position="382"/>
    </location>
</feature>
<reference evidence="12" key="2">
    <citation type="submission" date="2017-05" db="UniProtKB">
        <authorList>
            <consortium name="EnsemblMetazoa"/>
        </authorList>
    </citation>
    <scope>IDENTIFICATION</scope>
</reference>
<keyword evidence="3 9" id="KW-0064">Aspartyl protease</keyword>
<protein>
    <recommendedName>
        <fullName evidence="11">Peptidase A1 domain-containing protein</fullName>
    </recommendedName>
</protein>
<name>A0A1X7V816_AMPQE</name>
<evidence type="ECO:0000313" key="12">
    <source>
        <dbReference type="EnsemblMetazoa" id="Aqu2.1.36440_001"/>
    </source>
</evidence>
<dbReference type="SUPFAM" id="SSF50630">
    <property type="entry name" value="Acid proteases"/>
    <property type="match status" value="1"/>
</dbReference>
<evidence type="ECO:0000256" key="1">
    <source>
        <dbReference type="ARBA" id="ARBA00007447"/>
    </source>
</evidence>
<evidence type="ECO:0000256" key="2">
    <source>
        <dbReference type="ARBA" id="ARBA00022670"/>
    </source>
</evidence>
<dbReference type="PRINTS" id="PR00792">
    <property type="entry name" value="PEPSIN"/>
</dbReference>
<keyword evidence="5 8" id="KW-1015">Disulfide bond</keyword>
<gene>
    <name evidence="12" type="primary">100636908</name>
</gene>
<dbReference type="PROSITE" id="PS51767">
    <property type="entry name" value="PEPTIDASE_A1"/>
    <property type="match status" value="1"/>
</dbReference>
<evidence type="ECO:0000256" key="5">
    <source>
        <dbReference type="ARBA" id="ARBA00023157"/>
    </source>
</evidence>
<dbReference type="Pfam" id="PF00026">
    <property type="entry name" value="Asp"/>
    <property type="match status" value="1"/>
</dbReference>
<keyword evidence="13" id="KW-1185">Reference proteome</keyword>
<dbReference type="eggNOG" id="KOG1339">
    <property type="taxonomic scope" value="Eukaryota"/>
</dbReference>
<dbReference type="PANTHER" id="PTHR47966:SF51">
    <property type="entry name" value="BETA-SITE APP-CLEAVING ENZYME, ISOFORM A-RELATED"/>
    <property type="match status" value="1"/>
</dbReference>
<feature type="active site" evidence="7">
    <location>
        <position position="84"/>
    </location>
</feature>
<keyword evidence="2 9" id="KW-0645">Protease</keyword>
<dbReference type="Gene3D" id="2.40.70.10">
    <property type="entry name" value="Acid Proteases"/>
    <property type="match status" value="2"/>
</dbReference>
<keyword evidence="10" id="KW-0732">Signal</keyword>
<proteinExistence type="inferred from homology"/>
<evidence type="ECO:0000256" key="9">
    <source>
        <dbReference type="RuleBase" id="RU000454"/>
    </source>
</evidence>
<organism evidence="12">
    <name type="scientific">Amphimedon queenslandica</name>
    <name type="common">Sponge</name>
    <dbReference type="NCBI Taxonomy" id="400682"/>
    <lineage>
        <taxon>Eukaryota</taxon>
        <taxon>Metazoa</taxon>
        <taxon>Porifera</taxon>
        <taxon>Demospongiae</taxon>
        <taxon>Heteroscleromorpha</taxon>
        <taxon>Haplosclerida</taxon>
        <taxon>Niphatidae</taxon>
        <taxon>Amphimedon</taxon>
    </lineage>
</organism>
<evidence type="ECO:0000256" key="3">
    <source>
        <dbReference type="ARBA" id="ARBA00022750"/>
    </source>
</evidence>
<keyword evidence="6" id="KW-0325">Glycoprotein</keyword>
<keyword evidence="4 9" id="KW-0378">Hydrolase</keyword>
<evidence type="ECO:0000256" key="10">
    <source>
        <dbReference type="SAM" id="SignalP"/>
    </source>
</evidence>
<dbReference type="InterPro" id="IPR021109">
    <property type="entry name" value="Peptidase_aspartic_dom_sf"/>
</dbReference>
<comment type="similarity">
    <text evidence="1 9">Belongs to the peptidase A1 family.</text>
</comment>
<dbReference type="KEGG" id="aqu:100636908"/>
<feature type="active site" evidence="7">
    <location>
        <position position="270"/>
    </location>
</feature>
<dbReference type="InterPro" id="IPR001461">
    <property type="entry name" value="Aspartic_peptidase_A1"/>
</dbReference>
<evidence type="ECO:0000256" key="8">
    <source>
        <dbReference type="PIRSR" id="PIRSR601461-2"/>
    </source>
</evidence>
<dbReference type="OMA" id="TEDHIID"/>
<feature type="disulfide bond" evidence="8">
    <location>
        <begin position="303"/>
        <end position="340"/>
    </location>
</feature>
<feature type="signal peptide" evidence="10">
    <location>
        <begin position="1"/>
        <end position="18"/>
    </location>
</feature>
<evidence type="ECO:0000259" key="11">
    <source>
        <dbReference type="PROSITE" id="PS51767"/>
    </source>
</evidence>
<dbReference type="AlphaFoldDB" id="A0A1X7V816"/>
<dbReference type="InParanoid" id="A0A1X7V816"/>
<evidence type="ECO:0000256" key="7">
    <source>
        <dbReference type="PIRSR" id="PIRSR601461-1"/>
    </source>
</evidence>
<dbReference type="InterPro" id="IPR033121">
    <property type="entry name" value="PEPTIDASE_A1"/>
</dbReference>
<dbReference type="PROSITE" id="PS00141">
    <property type="entry name" value="ASP_PROTEASE"/>
    <property type="match status" value="2"/>
</dbReference>
<feature type="disulfide bond" evidence="8">
    <location>
        <begin position="261"/>
        <end position="265"/>
    </location>
</feature>
<dbReference type="FunCoup" id="A0A1X7V816">
    <property type="interactions" value="707"/>
</dbReference>
<dbReference type="EnsemblMetazoa" id="Aqu2.1.36440_001">
    <property type="protein sequence ID" value="Aqu2.1.36440_001"/>
    <property type="gene ID" value="Aqu2.1.36440"/>
</dbReference>
<dbReference type="GO" id="GO:0006508">
    <property type="term" value="P:proteolysis"/>
    <property type="evidence" value="ECO:0007669"/>
    <property type="project" value="UniProtKB-KW"/>
</dbReference>
<dbReference type="PANTHER" id="PTHR47966">
    <property type="entry name" value="BETA-SITE APP-CLEAVING ENZYME, ISOFORM A-RELATED"/>
    <property type="match status" value="1"/>
</dbReference>
<evidence type="ECO:0000256" key="6">
    <source>
        <dbReference type="ARBA" id="ARBA00023180"/>
    </source>
</evidence>
<feature type="disulfide bond" evidence="8">
    <location>
        <begin position="97"/>
        <end position="104"/>
    </location>
</feature>
<evidence type="ECO:0000256" key="4">
    <source>
        <dbReference type="ARBA" id="ARBA00022801"/>
    </source>
</evidence>
<dbReference type="EnsemblMetazoa" id="XM_003385196.3">
    <property type="protein sequence ID" value="XP_003385244.1"/>
    <property type="gene ID" value="LOC100636908"/>
</dbReference>
<sequence>MKAGLLFVFASLLTLTLAFVRVPLHRHVVPRSQTRARLLAKYPSYFSSFKVNDVPEPLTNYLDAEYYGNITIGTPPQNFLVIFDTGSSNLWIPSSKCDPKDKACQTHHQYNHDHSSTYVKNDTKFAIQYGTGNLTGFLSVDTVTIANLTVPAQKFAEAVEQPGDTFVNAQFDGILGMAWPSISVDGVIPFFNNLVQQSLVAQPVFGFYLDRDENGTLGGELALGGTDPSHYKAPINYVPLSDKTYWQFKLDKIKVGGTTLCSNGCQAIADTGTSLLVGPSVDVQKIMKEIGAKNTDGVYMIDCGNMSNLPTVSFVIGGAQYLLSPQQYIMKEEAEGQTFCLVGFDSLDQGEPLWILGDVFIGYYYTEFDVGQGRVGFAPAIY</sequence>
<reference evidence="13" key="1">
    <citation type="journal article" date="2010" name="Nature">
        <title>The Amphimedon queenslandica genome and the evolution of animal complexity.</title>
        <authorList>
            <person name="Srivastava M."/>
            <person name="Simakov O."/>
            <person name="Chapman J."/>
            <person name="Fahey B."/>
            <person name="Gauthier M.E."/>
            <person name="Mitros T."/>
            <person name="Richards G.S."/>
            <person name="Conaco C."/>
            <person name="Dacre M."/>
            <person name="Hellsten U."/>
            <person name="Larroux C."/>
            <person name="Putnam N.H."/>
            <person name="Stanke M."/>
            <person name="Adamska M."/>
            <person name="Darling A."/>
            <person name="Degnan S.M."/>
            <person name="Oakley T.H."/>
            <person name="Plachetzki D.C."/>
            <person name="Zhai Y."/>
            <person name="Adamski M."/>
            <person name="Calcino A."/>
            <person name="Cummins S.F."/>
            <person name="Goodstein D.M."/>
            <person name="Harris C."/>
            <person name="Jackson D.J."/>
            <person name="Leys S.P."/>
            <person name="Shu S."/>
            <person name="Woodcroft B.J."/>
            <person name="Vervoort M."/>
            <person name="Kosik K.S."/>
            <person name="Manning G."/>
            <person name="Degnan B.M."/>
            <person name="Rokhsar D.S."/>
        </authorList>
    </citation>
    <scope>NUCLEOTIDE SEQUENCE [LARGE SCALE GENOMIC DNA]</scope>
</reference>
<dbReference type="FunFam" id="2.40.70.10:FF:000004">
    <property type="entry name" value="Pepsin A"/>
    <property type="match status" value="1"/>
</dbReference>
<dbReference type="InterPro" id="IPR001969">
    <property type="entry name" value="Aspartic_peptidase_AS"/>
</dbReference>
<feature type="domain" description="Peptidase A1" evidence="11">
    <location>
        <begin position="66"/>
        <end position="378"/>
    </location>
</feature>
<dbReference type="STRING" id="400682.A0A1X7V816"/>